<name>A0A4W6E7X9_LATCA</name>
<keyword evidence="2" id="KW-1003">Cell membrane</keyword>
<feature type="compositionally biased region" description="Polar residues" evidence="4">
    <location>
        <begin position="570"/>
        <end position="588"/>
    </location>
</feature>
<dbReference type="Gene3D" id="1.10.1000.11">
    <property type="entry name" value="Arf Nucleotide-binding Site Opener,domain 2"/>
    <property type="match status" value="1"/>
</dbReference>
<reference evidence="8" key="1">
    <citation type="submission" date="2015-09" db="EMBL/GenBank/DDBJ databases">
        <authorList>
            <person name="Sai Rama Sridatta P."/>
        </authorList>
    </citation>
    <scope>NUCLEOTIDE SEQUENCE [LARGE SCALE GENOMIC DNA]</scope>
</reference>
<proteinExistence type="predicted"/>
<dbReference type="GO" id="GO:0032587">
    <property type="term" value="C:ruffle membrane"/>
    <property type="evidence" value="ECO:0007669"/>
    <property type="project" value="UniProtKB-SubCell"/>
</dbReference>
<sequence>MEEEILCSSLPDSKGSVLQQPQEEPWTSIDHQCINGEQEVIVWGETEVQINQAHGTDQLNLSLKAGQETSEEVEQWEQIIWPVRPMTCTSPPISFATVQWDMPGTFTEMPSLMTDRSLANELDSGGVTSLDTTSLSLHQSDDDNAEPVVQGENEEEDGFDSRLLNLNLEWTGNGFEPCDAADVQEQTTQEKEDPTHELVDSNNEIPPRTDSEEEEGHSVTSDPAETAELIDTLEATEGSGDEVESFVDLKQEEEQEEPSILLTGQGDSEERQTSANGVGIEEETEEGCEEEEEEQSVTNVFCSEESEEAKTVSCVSDVEVSAELLQSDDTGLTLNPDKLIDLQQSEFLEESQHSGTEEDIEILERLHEDPTRQTEEPEMCEDVAQNVEPEQSEAVDNGEEALIQEAENAERIENSQEILELTENLEETSCSEQPDCDQTAFEEGEASPQPEHSESEQLEMTKEPEQIEEQHSEDSEQLGQSEHLEQSPQMELTEQSTQPENTEQTEESAQLEQTEETEESAQSEQSVCVDAEAIAEQQEQTEPTMQNEQSQQMTNSPPPPLPEQLVEPENSYQSEITEQMSPEAEVTQQTAEVALNQVGTQAETLQQAEEVGVSENGDAQTVIANGEQPKPPETAVPLMNGGEVDREMAHHLAERLYKLDGIQRVDVVKHLDKDNAFSHAVGEEYLKFFDFTGQTLDHALRSFLKVVILIGETQERERVLQHFSCRFHQCNPDSFSSSGAVLALTCALMLLNTDLHGQHVGKSMSSSKFVSNLDGMNEGENFSKDLLKSLYNSIKSEPLQWAVDEEELKTSVLLDEDTGDDAPLRSKANPFQDVPHDKKASVVKEGFLQRKLHADIDGKRTPWGKRGWKTFYGVLRGMVLYLQKDDYRRDHQTNEEVVSVHHSLAEPAADYTKKPHVFRLQTADWRVFLFQASSKVEMNSWISRINLVSALHSSPPFPAAVGSQRKFFRPILPASQSAHTLDRQLQSHAGMLESFKADLSYLHQNTPEGKKAKAKELEEHRVRAEYLQHEMCRYETYIQVLEGWMSVQKTGDDVLSAADLILFDKAVCADSVGEEEEEEGSLKKSHSSPSLELEMAPPTVVKVRRNISERRTYRRTIIPRWNKEA</sequence>
<dbReference type="PANTHER" id="PTHR10663:SF338">
    <property type="entry name" value="PH AND SEC7 DOMAIN-CONTAINING PROTEIN 4"/>
    <property type="match status" value="1"/>
</dbReference>
<feature type="region of interest" description="Disordered" evidence="4">
    <location>
        <begin position="1073"/>
        <end position="1095"/>
    </location>
</feature>
<feature type="compositionally biased region" description="Low complexity" evidence="4">
    <location>
        <begin position="522"/>
        <end position="540"/>
    </location>
</feature>
<dbReference type="AlphaFoldDB" id="A0A4W6E7X9"/>
<feature type="compositionally biased region" description="Basic and acidic residues" evidence="4">
    <location>
        <begin position="451"/>
        <end position="474"/>
    </location>
</feature>
<evidence type="ECO:0000313" key="7">
    <source>
        <dbReference type="Ensembl" id="ENSLCAP00010033692.1"/>
    </source>
</evidence>
<feature type="region of interest" description="Disordered" evidence="4">
    <location>
        <begin position="183"/>
        <end position="314"/>
    </location>
</feature>
<reference evidence="7" key="3">
    <citation type="submission" date="2025-09" db="UniProtKB">
        <authorList>
            <consortium name="Ensembl"/>
        </authorList>
    </citation>
    <scope>IDENTIFICATION</scope>
</reference>
<dbReference type="SMART" id="SM00222">
    <property type="entry name" value="Sec7"/>
    <property type="match status" value="1"/>
</dbReference>
<dbReference type="PANTHER" id="PTHR10663">
    <property type="entry name" value="GUANYL-NUCLEOTIDE EXCHANGE FACTOR"/>
    <property type="match status" value="1"/>
</dbReference>
<dbReference type="Ensembl" id="ENSLCAT00010034495.1">
    <property type="protein sequence ID" value="ENSLCAP00010033692.1"/>
    <property type="gene ID" value="ENSLCAG00010015832.1"/>
</dbReference>
<feature type="region of interest" description="Disordered" evidence="4">
    <location>
        <begin position="349"/>
        <end position="398"/>
    </location>
</feature>
<organism evidence="7 8">
    <name type="scientific">Lates calcarifer</name>
    <name type="common">Barramundi</name>
    <name type="synonym">Holocentrus calcarifer</name>
    <dbReference type="NCBI Taxonomy" id="8187"/>
    <lineage>
        <taxon>Eukaryota</taxon>
        <taxon>Metazoa</taxon>
        <taxon>Chordata</taxon>
        <taxon>Craniata</taxon>
        <taxon>Vertebrata</taxon>
        <taxon>Euteleostomi</taxon>
        <taxon>Actinopterygii</taxon>
        <taxon>Neopterygii</taxon>
        <taxon>Teleostei</taxon>
        <taxon>Neoteleostei</taxon>
        <taxon>Acanthomorphata</taxon>
        <taxon>Carangaria</taxon>
        <taxon>Carangaria incertae sedis</taxon>
        <taxon>Centropomidae</taxon>
        <taxon>Lates</taxon>
    </lineage>
</organism>
<feature type="compositionally biased region" description="Basic and acidic residues" evidence="4">
    <location>
        <begin position="188"/>
        <end position="199"/>
    </location>
</feature>
<protein>
    <recommendedName>
        <fullName evidence="9">Pleckstrin and Sec7 domain containing 4</fullName>
    </recommendedName>
</protein>
<dbReference type="InterPro" id="IPR023394">
    <property type="entry name" value="Sec7_C_sf"/>
</dbReference>
<dbReference type="FunFam" id="2.30.29.30:FF:000054">
    <property type="entry name" value="PH and SEC7 domain-containing protein 3"/>
    <property type="match status" value="1"/>
</dbReference>
<comment type="subcellular location">
    <subcellularLocation>
        <location evidence="1">Cell projection</location>
        <location evidence="1">Ruffle membrane</location>
    </subcellularLocation>
</comment>
<dbReference type="InterPro" id="IPR001605">
    <property type="entry name" value="PH_dom-spectrin-type"/>
</dbReference>
<dbReference type="SUPFAM" id="SSF48425">
    <property type="entry name" value="Sec7 domain"/>
    <property type="match status" value="1"/>
</dbReference>
<dbReference type="InterPro" id="IPR011993">
    <property type="entry name" value="PH-like_dom_sf"/>
</dbReference>
<evidence type="ECO:0000256" key="4">
    <source>
        <dbReference type="SAM" id="MobiDB-lite"/>
    </source>
</evidence>
<keyword evidence="3" id="KW-0472">Membrane</keyword>
<dbReference type="Pfam" id="PF15410">
    <property type="entry name" value="PH_9"/>
    <property type="match status" value="1"/>
</dbReference>
<dbReference type="GO" id="GO:0005085">
    <property type="term" value="F:guanyl-nucleotide exchange factor activity"/>
    <property type="evidence" value="ECO:0007669"/>
    <property type="project" value="InterPro"/>
</dbReference>
<dbReference type="CDD" id="cd13295">
    <property type="entry name" value="PH_EFA6"/>
    <property type="match status" value="1"/>
</dbReference>
<keyword evidence="8" id="KW-1185">Reference proteome</keyword>
<reference evidence="7" key="2">
    <citation type="submission" date="2025-08" db="UniProtKB">
        <authorList>
            <consortium name="Ensembl"/>
        </authorList>
    </citation>
    <scope>IDENTIFICATION</scope>
</reference>
<dbReference type="GeneTree" id="ENSGT00940000155061"/>
<dbReference type="SMART" id="SM00233">
    <property type="entry name" value="PH"/>
    <property type="match status" value="1"/>
</dbReference>
<dbReference type="PROSITE" id="PS50190">
    <property type="entry name" value="SEC7"/>
    <property type="match status" value="1"/>
</dbReference>
<dbReference type="InterPro" id="IPR000904">
    <property type="entry name" value="Sec7_dom"/>
</dbReference>
<dbReference type="InterPro" id="IPR041681">
    <property type="entry name" value="PH_9"/>
</dbReference>
<dbReference type="PROSITE" id="PS50003">
    <property type="entry name" value="PH_DOMAIN"/>
    <property type="match status" value="1"/>
</dbReference>
<dbReference type="CDD" id="cd00171">
    <property type="entry name" value="Sec7"/>
    <property type="match status" value="1"/>
</dbReference>
<feature type="compositionally biased region" description="Acidic residues" evidence="4">
    <location>
        <begin position="280"/>
        <end position="295"/>
    </location>
</feature>
<feature type="domain" description="PH" evidence="5">
    <location>
        <begin position="841"/>
        <end position="950"/>
    </location>
</feature>
<dbReference type="InterPro" id="IPR035999">
    <property type="entry name" value="Sec7_dom_sf"/>
</dbReference>
<dbReference type="GO" id="GO:0032012">
    <property type="term" value="P:regulation of ARF protein signal transduction"/>
    <property type="evidence" value="ECO:0007669"/>
    <property type="project" value="InterPro"/>
</dbReference>
<evidence type="ECO:0000313" key="8">
    <source>
        <dbReference type="Proteomes" id="UP000314980"/>
    </source>
</evidence>
<dbReference type="PRINTS" id="PR00683">
    <property type="entry name" value="SPECTRINPH"/>
</dbReference>
<feature type="region of interest" description="Disordered" evidence="4">
    <location>
        <begin position="1"/>
        <end position="20"/>
    </location>
</feature>
<feature type="compositionally biased region" description="Polar residues" evidence="4">
    <location>
        <begin position="486"/>
        <end position="501"/>
    </location>
</feature>
<evidence type="ECO:0000256" key="3">
    <source>
        <dbReference type="ARBA" id="ARBA00023136"/>
    </source>
</evidence>
<dbReference type="GO" id="GO:0005543">
    <property type="term" value="F:phospholipid binding"/>
    <property type="evidence" value="ECO:0007669"/>
    <property type="project" value="InterPro"/>
</dbReference>
<accession>A0A4W6E7X9</accession>
<dbReference type="InterPro" id="IPR001849">
    <property type="entry name" value="PH_domain"/>
</dbReference>
<feature type="domain" description="SEC7" evidence="6">
    <location>
        <begin position="630"/>
        <end position="797"/>
    </location>
</feature>
<feature type="compositionally biased region" description="Polar residues" evidence="4">
    <location>
        <begin position="541"/>
        <end position="555"/>
    </location>
</feature>
<dbReference type="SUPFAM" id="SSF50729">
    <property type="entry name" value="PH domain-like"/>
    <property type="match status" value="1"/>
</dbReference>
<feature type="compositionally biased region" description="Basic and acidic residues" evidence="4">
    <location>
        <begin position="350"/>
        <end position="375"/>
    </location>
</feature>
<dbReference type="Pfam" id="PF01369">
    <property type="entry name" value="Sec7"/>
    <property type="match status" value="1"/>
</dbReference>
<evidence type="ECO:0000256" key="2">
    <source>
        <dbReference type="ARBA" id="ARBA00022475"/>
    </source>
</evidence>
<feature type="region of interest" description="Disordered" evidence="4">
    <location>
        <begin position="123"/>
        <end position="159"/>
    </location>
</feature>
<evidence type="ECO:0008006" key="9">
    <source>
        <dbReference type="Google" id="ProtNLM"/>
    </source>
</evidence>
<feature type="compositionally biased region" description="Polar residues" evidence="4">
    <location>
        <begin position="126"/>
        <end position="138"/>
    </location>
</feature>
<feature type="compositionally biased region" description="Low complexity" evidence="4">
    <location>
        <begin position="422"/>
        <end position="432"/>
    </location>
</feature>
<feature type="region of interest" description="Disordered" evidence="4">
    <location>
        <begin position="422"/>
        <end position="588"/>
    </location>
</feature>
<dbReference type="Gene3D" id="2.30.29.30">
    <property type="entry name" value="Pleckstrin-homology domain (PH domain)/Phosphotyrosine-binding domain (PTB)"/>
    <property type="match status" value="1"/>
</dbReference>
<evidence type="ECO:0000259" key="5">
    <source>
        <dbReference type="PROSITE" id="PS50003"/>
    </source>
</evidence>
<evidence type="ECO:0000259" key="6">
    <source>
        <dbReference type="PROSITE" id="PS50190"/>
    </source>
</evidence>
<dbReference type="InParanoid" id="A0A4W6E7X9"/>
<dbReference type="Proteomes" id="UP000314980">
    <property type="component" value="Unassembled WGS sequence"/>
</dbReference>
<evidence type="ECO:0000256" key="1">
    <source>
        <dbReference type="ARBA" id="ARBA00004632"/>
    </source>
</evidence>